<evidence type="ECO:0000256" key="8">
    <source>
        <dbReference type="PROSITE-ProRule" id="PRU00175"/>
    </source>
</evidence>
<dbReference type="EMBL" id="JAMYWD010000002">
    <property type="protein sequence ID" value="KAJ4977788.1"/>
    <property type="molecule type" value="Genomic_DNA"/>
</dbReference>
<evidence type="ECO:0000256" key="6">
    <source>
        <dbReference type="ARBA" id="ARBA00022786"/>
    </source>
</evidence>
<reference evidence="11" key="1">
    <citation type="journal article" date="2023" name="Plant J.">
        <title>The genome of the king protea, Protea cynaroides.</title>
        <authorList>
            <person name="Chang J."/>
            <person name="Duong T.A."/>
            <person name="Schoeman C."/>
            <person name="Ma X."/>
            <person name="Roodt D."/>
            <person name="Barker N."/>
            <person name="Li Z."/>
            <person name="Van de Peer Y."/>
            <person name="Mizrachi E."/>
        </authorList>
    </citation>
    <scope>NUCLEOTIDE SEQUENCE</scope>
    <source>
        <tissue evidence="11">Young leaves</tissue>
    </source>
</reference>
<name>A0A9Q0QZH1_9MAGN</name>
<dbReference type="GO" id="GO:0005737">
    <property type="term" value="C:cytoplasm"/>
    <property type="evidence" value="ECO:0007669"/>
    <property type="project" value="TreeGrafter"/>
</dbReference>
<feature type="domain" description="RING-type" evidence="10">
    <location>
        <begin position="386"/>
        <end position="427"/>
    </location>
</feature>
<evidence type="ECO:0000256" key="9">
    <source>
        <dbReference type="SAM" id="MobiDB-lite"/>
    </source>
</evidence>
<dbReference type="GO" id="GO:0061630">
    <property type="term" value="F:ubiquitin protein ligase activity"/>
    <property type="evidence" value="ECO:0007669"/>
    <property type="project" value="UniProtKB-EC"/>
</dbReference>
<comment type="catalytic activity">
    <reaction evidence="1">
        <text>S-ubiquitinyl-[E2 ubiquitin-conjugating enzyme]-L-cysteine + [acceptor protein]-L-lysine = [E2 ubiquitin-conjugating enzyme]-L-cysteine + N(6)-ubiquitinyl-[acceptor protein]-L-lysine.</text>
        <dbReference type="EC" id="2.3.2.27"/>
    </reaction>
</comment>
<dbReference type="PROSITE" id="PS50089">
    <property type="entry name" value="ZF_RING_2"/>
    <property type="match status" value="1"/>
</dbReference>
<evidence type="ECO:0000256" key="2">
    <source>
        <dbReference type="ARBA" id="ARBA00012483"/>
    </source>
</evidence>
<evidence type="ECO:0000256" key="4">
    <source>
        <dbReference type="ARBA" id="ARBA00022723"/>
    </source>
</evidence>
<dbReference type="PANTHER" id="PTHR15710:SF242">
    <property type="entry name" value="OS06G0633500 PROTEIN"/>
    <property type="match status" value="1"/>
</dbReference>
<dbReference type="FunFam" id="3.30.40.10:FF:000022">
    <property type="entry name" value="E3 ubiquitin-protein ligase RING1-like"/>
    <property type="match status" value="1"/>
</dbReference>
<evidence type="ECO:0000256" key="7">
    <source>
        <dbReference type="ARBA" id="ARBA00022833"/>
    </source>
</evidence>
<evidence type="ECO:0000313" key="12">
    <source>
        <dbReference type="Proteomes" id="UP001141806"/>
    </source>
</evidence>
<keyword evidence="3" id="KW-0808">Transferase</keyword>
<dbReference type="GO" id="GO:0008270">
    <property type="term" value="F:zinc ion binding"/>
    <property type="evidence" value="ECO:0007669"/>
    <property type="project" value="UniProtKB-KW"/>
</dbReference>
<keyword evidence="4" id="KW-0479">Metal-binding</keyword>
<evidence type="ECO:0000256" key="1">
    <source>
        <dbReference type="ARBA" id="ARBA00000900"/>
    </source>
</evidence>
<dbReference type="SMART" id="SM00184">
    <property type="entry name" value="RING"/>
    <property type="match status" value="1"/>
</dbReference>
<dbReference type="Pfam" id="PF13639">
    <property type="entry name" value="zf-RING_2"/>
    <property type="match status" value="1"/>
</dbReference>
<gene>
    <name evidence="11" type="ORF">NE237_008568</name>
</gene>
<dbReference type="InterPro" id="IPR013083">
    <property type="entry name" value="Znf_RING/FYVE/PHD"/>
</dbReference>
<keyword evidence="12" id="KW-1185">Reference proteome</keyword>
<keyword evidence="5 8" id="KW-0863">Zinc-finger</keyword>
<dbReference type="AlphaFoldDB" id="A0A9Q0QZH1"/>
<proteinExistence type="predicted"/>
<keyword evidence="7" id="KW-0862">Zinc</keyword>
<dbReference type="InterPro" id="IPR001841">
    <property type="entry name" value="Znf_RING"/>
</dbReference>
<accession>A0A9Q0QZH1</accession>
<dbReference type="Gene3D" id="3.30.40.10">
    <property type="entry name" value="Zinc/RING finger domain, C3HC4 (zinc finger)"/>
    <property type="match status" value="1"/>
</dbReference>
<dbReference type="OrthoDB" id="21204at2759"/>
<evidence type="ECO:0000313" key="11">
    <source>
        <dbReference type="EMBL" id="KAJ4977788.1"/>
    </source>
</evidence>
<evidence type="ECO:0000259" key="10">
    <source>
        <dbReference type="PROSITE" id="PS50089"/>
    </source>
</evidence>
<feature type="compositionally biased region" description="Basic and acidic residues" evidence="9">
    <location>
        <begin position="477"/>
        <end position="488"/>
    </location>
</feature>
<sequence length="575" mass="64646">MGQKGVPFVFSGLKFIFSSSHIDLNFIWMQNRMVFSKSRRDFSPDNEINEGFETISLCGNCKRMFLEDIETNIQDSHYRSDGGRVRDSRSSESIEDLFSQQFSHLINLVRQNQYSVPISSSEHEFQPTDGDFATRVVQRTSSRTTPSGSRRWRRVLSDNESEIFDNLDSVFGESESNVSFTGYGAFHSESDAISFSAYGGESDASVDGHGFLDREMFIQPDDGSDIDGDTDIDPMHAGLNQWNLDDEEDGEWEEADAEGSTVETTEAEGWIQDAFIRSPSENNGPINWLRGIHSPENGSMIRWRIREHRHTYFPDIFANLEESDVQPYRGNPGDYLDTRGFEELLEQLAETDSYRRGAPPASASFVEHLPLVVISEELEKHESLVCAVCKDSMPIGTEANQLPCMHLYHPSCILPWLSARNSCPVCRYELPTDDKDYEDGKHNTGSRVGIHEIQPQDQGNESSSDISSDSETDELSDVSHGRTERGELREEDQEDAVPSLSRVSNMLVGPLCMTRGGIGAGDGGHSCRGGFNRSGLIWREYPFYVFVVELIKGIPVNANMQECAHSDFSMQTYCH</sequence>
<dbReference type="PANTHER" id="PTHR15710">
    <property type="entry name" value="E3 UBIQUITIN-PROTEIN LIGASE PRAJA"/>
    <property type="match status" value="1"/>
</dbReference>
<evidence type="ECO:0000256" key="3">
    <source>
        <dbReference type="ARBA" id="ARBA00022679"/>
    </source>
</evidence>
<feature type="region of interest" description="Disordered" evidence="9">
    <location>
        <begin position="434"/>
        <end position="500"/>
    </location>
</feature>
<comment type="caution">
    <text evidence="11">The sequence shown here is derived from an EMBL/GenBank/DDBJ whole genome shotgun (WGS) entry which is preliminary data.</text>
</comment>
<protein>
    <recommendedName>
        <fullName evidence="2">RING-type E3 ubiquitin transferase</fullName>
        <ecNumber evidence="2">2.3.2.27</ecNumber>
    </recommendedName>
</protein>
<organism evidence="11 12">
    <name type="scientific">Protea cynaroides</name>
    <dbReference type="NCBI Taxonomy" id="273540"/>
    <lineage>
        <taxon>Eukaryota</taxon>
        <taxon>Viridiplantae</taxon>
        <taxon>Streptophyta</taxon>
        <taxon>Embryophyta</taxon>
        <taxon>Tracheophyta</taxon>
        <taxon>Spermatophyta</taxon>
        <taxon>Magnoliopsida</taxon>
        <taxon>Proteales</taxon>
        <taxon>Proteaceae</taxon>
        <taxon>Protea</taxon>
    </lineage>
</organism>
<evidence type="ECO:0000256" key="5">
    <source>
        <dbReference type="ARBA" id="ARBA00022771"/>
    </source>
</evidence>
<dbReference type="EC" id="2.3.2.27" evidence="2"/>
<dbReference type="SUPFAM" id="SSF57850">
    <property type="entry name" value="RING/U-box"/>
    <property type="match status" value="1"/>
</dbReference>
<dbReference type="GO" id="GO:0016567">
    <property type="term" value="P:protein ubiquitination"/>
    <property type="evidence" value="ECO:0007669"/>
    <property type="project" value="TreeGrafter"/>
</dbReference>
<dbReference type="Proteomes" id="UP001141806">
    <property type="component" value="Unassembled WGS sequence"/>
</dbReference>
<keyword evidence="6" id="KW-0833">Ubl conjugation pathway</keyword>